<dbReference type="RefSeq" id="WP_039337017.1">
    <property type="nucleotide sequence ID" value="NZ_JTJJ01000148.1"/>
</dbReference>
<gene>
    <name evidence="1" type="ORF">QU24_25620</name>
</gene>
<accession>A0A0B1R0P2</accession>
<name>A0A0B1R0P2_9GAMM</name>
<comment type="caution">
    <text evidence="1">The sequence shown here is derived from an EMBL/GenBank/DDBJ whole genome shotgun (WGS) entry which is preliminary data.</text>
</comment>
<protein>
    <submittedName>
        <fullName evidence="1">Uncharacterized protein</fullName>
    </submittedName>
</protein>
<proteinExistence type="predicted"/>
<dbReference type="Proteomes" id="UP000030853">
    <property type="component" value="Unassembled WGS sequence"/>
</dbReference>
<reference evidence="1 2" key="1">
    <citation type="submission" date="2014-11" db="EMBL/GenBank/DDBJ databases">
        <title>Genome sequencing of Pantoea rodasii ND03.</title>
        <authorList>
            <person name="Muhamad Yunos N.Y."/>
            <person name="Chan K.-G."/>
        </authorList>
    </citation>
    <scope>NUCLEOTIDE SEQUENCE [LARGE SCALE GENOMIC DNA]</scope>
    <source>
        <strain evidence="1 2">ND03</strain>
    </source>
</reference>
<evidence type="ECO:0000313" key="2">
    <source>
        <dbReference type="Proteomes" id="UP000030853"/>
    </source>
</evidence>
<dbReference type="EMBL" id="JTJJ01000148">
    <property type="protein sequence ID" value="KHJ65241.1"/>
    <property type="molecule type" value="Genomic_DNA"/>
</dbReference>
<organism evidence="1 2">
    <name type="scientific">Pantoea rodasii</name>
    <dbReference type="NCBI Taxonomy" id="1076549"/>
    <lineage>
        <taxon>Bacteria</taxon>
        <taxon>Pseudomonadati</taxon>
        <taxon>Pseudomonadota</taxon>
        <taxon>Gammaproteobacteria</taxon>
        <taxon>Enterobacterales</taxon>
        <taxon>Erwiniaceae</taxon>
        <taxon>Pantoea</taxon>
    </lineage>
</organism>
<dbReference type="AlphaFoldDB" id="A0A0B1R0P2"/>
<evidence type="ECO:0000313" key="1">
    <source>
        <dbReference type="EMBL" id="KHJ65241.1"/>
    </source>
</evidence>
<sequence>MNKSFYCYLIRYSSGSLTLHLQGCSHLNEGENRIFLGSVYKDFQAMNLAKRHSYDVSTCPDCMGKYH</sequence>